<dbReference type="Proteomes" id="UP000274131">
    <property type="component" value="Unassembled WGS sequence"/>
</dbReference>
<accession>A0A3P6ID80</accession>
<dbReference type="AlphaFoldDB" id="A0A3P6ID80"/>
<dbReference type="Gene3D" id="3.15.20.10">
    <property type="entry name" value="Bactericidal permeability-increasing protein, domain 2"/>
    <property type="match status" value="1"/>
</dbReference>
<proteinExistence type="predicted"/>
<gene>
    <name evidence="2" type="ORF">EVEC_LOCUS4874</name>
</gene>
<dbReference type="EMBL" id="UXUI01007989">
    <property type="protein sequence ID" value="VDD90123.1"/>
    <property type="molecule type" value="Genomic_DNA"/>
</dbReference>
<keyword evidence="1" id="KW-0732">Signal</keyword>
<sequence>MHCHRHVVFVTIFFISLGASSDVSIDVGSGAASQLLREALHQVLRTPRAAQVSLRTRPEPLLPSLAKIDAENRIYFENVTFQFESKLIRLNAYNVRIQSVSTITPNLWPMSFSNEIIHLDFYVSFSKTTEFLRIFWMDNLEIETRVEGNFFNTHFCNFEAARVHAHSSHYWLVDSLLTLASKPLENNLEYLVCPMLNDYASSVESATIRSLSLSEIFPPAYQSYLNNSNALLYYRIRLVDIQPRHAHITAQLEWDLENMEETGFISNSSQLNIHWDSDERVAFMIDDSAVNELLDQITWDFQWMNEQIGVMSPVLPQSSRDFLSTLCTSCYFLLNVWAQGPPVIHATNGSITLEKRDRINLRVVNPEKNATSVFVSMTLFINAELRPIIDSGTIRTMVQLLDTNVVMEEGAFPPSWTSFVQDLVRGMILDVMWPEMKKQIEDLTYSHGFDLAASCGVDLSTAEILIGEGQFGATLSLVLSKLEPSRCIGDLKDALPNASNLFAQS</sequence>
<dbReference type="GO" id="GO:0008289">
    <property type="term" value="F:lipid binding"/>
    <property type="evidence" value="ECO:0007669"/>
    <property type="project" value="InterPro"/>
</dbReference>
<dbReference type="SUPFAM" id="SSF55394">
    <property type="entry name" value="Bactericidal permeability-increasing protein, BPI"/>
    <property type="match status" value="1"/>
</dbReference>
<evidence type="ECO:0000313" key="3">
    <source>
        <dbReference type="Proteomes" id="UP000274131"/>
    </source>
</evidence>
<evidence type="ECO:0000313" key="2">
    <source>
        <dbReference type="EMBL" id="VDD90123.1"/>
    </source>
</evidence>
<protein>
    <submittedName>
        <fullName evidence="2">Uncharacterized protein</fullName>
    </submittedName>
</protein>
<name>A0A3P6ID80_ENTVE</name>
<evidence type="ECO:0000256" key="1">
    <source>
        <dbReference type="SAM" id="SignalP"/>
    </source>
</evidence>
<reference evidence="2 3" key="1">
    <citation type="submission" date="2018-10" db="EMBL/GenBank/DDBJ databases">
        <authorList>
            <consortium name="Pathogen Informatics"/>
        </authorList>
    </citation>
    <scope>NUCLEOTIDE SEQUENCE [LARGE SCALE GENOMIC DNA]</scope>
</reference>
<keyword evidence="3" id="KW-1185">Reference proteome</keyword>
<dbReference type="InterPro" id="IPR017943">
    <property type="entry name" value="Bactericidal_perm-incr_a/b_dom"/>
</dbReference>
<feature type="signal peptide" evidence="1">
    <location>
        <begin position="1"/>
        <end position="20"/>
    </location>
</feature>
<dbReference type="OrthoDB" id="5788395at2759"/>
<feature type="chain" id="PRO_5018214299" evidence="1">
    <location>
        <begin position="21"/>
        <end position="505"/>
    </location>
</feature>
<organism evidence="2 3">
    <name type="scientific">Enterobius vermicularis</name>
    <name type="common">Human pinworm</name>
    <dbReference type="NCBI Taxonomy" id="51028"/>
    <lineage>
        <taxon>Eukaryota</taxon>
        <taxon>Metazoa</taxon>
        <taxon>Ecdysozoa</taxon>
        <taxon>Nematoda</taxon>
        <taxon>Chromadorea</taxon>
        <taxon>Rhabditida</taxon>
        <taxon>Spirurina</taxon>
        <taxon>Oxyuridomorpha</taxon>
        <taxon>Oxyuroidea</taxon>
        <taxon>Oxyuridae</taxon>
        <taxon>Enterobius</taxon>
    </lineage>
</organism>